<gene>
    <name evidence="3" type="ORF">BG55_03485</name>
</gene>
<evidence type="ECO:0008006" key="5">
    <source>
        <dbReference type="Google" id="ProtNLM"/>
    </source>
</evidence>
<evidence type="ECO:0000259" key="1">
    <source>
        <dbReference type="Pfam" id="PF02625"/>
    </source>
</evidence>
<dbReference type="Gene3D" id="3.40.50.720">
    <property type="entry name" value="NAD(P)-binding Rossmann-like Domain"/>
    <property type="match status" value="1"/>
</dbReference>
<dbReference type="PANTHER" id="PTHR30388">
    <property type="entry name" value="ALDEHYDE OXIDOREDUCTASE MOLYBDENUM COFACTOR ASSEMBLY PROTEIN"/>
    <property type="match status" value="1"/>
</dbReference>
<dbReference type="RefSeq" id="WP_084276178.1">
    <property type="nucleotide sequence ID" value="NZ_JFHN01000022.1"/>
</dbReference>
<dbReference type="AlphaFoldDB" id="A0A014Q0Z8"/>
<dbReference type="PATRIC" id="fig|69222.5.peg.734"/>
<keyword evidence="4" id="KW-1185">Reference proteome</keyword>
<dbReference type="InterPro" id="IPR027051">
    <property type="entry name" value="XdhC_Rossmann_dom"/>
</dbReference>
<organism evidence="3 4">
    <name type="scientific">Erwinia mallotivora</name>
    <dbReference type="NCBI Taxonomy" id="69222"/>
    <lineage>
        <taxon>Bacteria</taxon>
        <taxon>Pseudomonadati</taxon>
        <taxon>Pseudomonadota</taxon>
        <taxon>Gammaproteobacteria</taxon>
        <taxon>Enterobacterales</taxon>
        <taxon>Erwiniaceae</taxon>
        <taxon>Erwinia</taxon>
    </lineage>
</organism>
<proteinExistence type="predicted"/>
<dbReference type="Pfam" id="PF13478">
    <property type="entry name" value="XdhC_C"/>
    <property type="match status" value="1"/>
</dbReference>
<dbReference type="InterPro" id="IPR003777">
    <property type="entry name" value="XdhC_CoxI"/>
</dbReference>
<dbReference type="Proteomes" id="UP000019918">
    <property type="component" value="Unassembled WGS sequence"/>
</dbReference>
<reference evidence="3 4" key="1">
    <citation type="submission" date="2014-02" db="EMBL/GenBank/DDBJ databases">
        <title>Draft genome of Erwinia mallotivora strain BT-MARDI, a papaya dieback pathogen.</title>
        <authorList>
            <person name="Redzuan R."/>
            <person name="Abu Bakar N."/>
            <person name="Badrun R."/>
            <person name="Mohd Raih M.F."/>
            <person name="Rozano L."/>
            <person name="Mat Amin N."/>
        </authorList>
    </citation>
    <scope>NUCLEOTIDE SEQUENCE [LARGE SCALE GENOMIC DNA]</scope>
    <source>
        <strain evidence="3 4">BT-MARDI</strain>
    </source>
</reference>
<comment type="caution">
    <text evidence="3">The sequence shown here is derived from an EMBL/GenBank/DDBJ whole genome shotgun (WGS) entry which is preliminary data.</text>
</comment>
<protein>
    <recommendedName>
        <fullName evidence="5">XshC-Cox1-family protein</fullName>
    </recommendedName>
</protein>
<dbReference type="InterPro" id="IPR052698">
    <property type="entry name" value="MoCofactor_Util/Proc"/>
</dbReference>
<feature type="domain" description="XdhC Rossmann" evidence="2">
    <location>
        <begin position="106"/>
        <end position="247"/>
    </location>
</feature>
<accession>A0A014Q0Z8</accession>
<feature type="domain" description="XdhC- CoxI" evidence="1">
    <location>
        <begin position="12"/>
        <end position="74"/>
    </location>
</feature>
<name>A0A014Q0Z8_9GAMM</name>
<dbReference type="PANTHER" id="PTHR30388:SF6">
    <property type="entry name" value="XANTHINE DEHYDROGENASE SUBUNIT A-RELATED"/>
    <property type="match status" value="1"/>
</dbReference>
<evidence type="ECO:0000259" key="2">
    <source>
        <dbReference type="Pfam" id="PF13478"/>
    </source>
</evidence>
<sequence>MSLFAVACRLEKENVAFALIHIIESRGSTPRHSASMLVAENGETAGTIGGGKMENLVMEQALEALAEGQARLFHGQLARQGDHAVGADCGGAMTVHIAVYSSRPALFLLGAGHVNRALAQAALPLGYEVIIADPWEENLRHPQLPTACQRVAGDNYSTIIATLPLKESSYVVIATNHQDREVLEQMLWLPCCYLGLLASRKKAQHFRQLLISQGADDLLLQKLHSPVGMDINAETPEEIAVSILAEIICHRRSQRCCGGSGAAGSLPTQTGCNATAE</sequence>
<dbReference type="EMBL" id="JFHN01000022">
    <property type="protein sequence ID" value="EXU76832.1"/>
    <property type="molecule type" value="Genomic_DNA"/>
</dbReference>
<evidence type="ECO:0000313" key="3">
    <source>
        <dbReference type="EMBL" id="EXU76832.1"/>
    </source>
</evidence>
<dbReference type="STRING" id="69222.BG55_03485"/>
<dbReference type="Pfam" id="PF02625">
    <property type="entry name" value="XdhC_CoxI"/>
    <property type="match status" value="1"/>
</dbReference>
<dbReference type="OrthoDB" id="9815497at2"/>
<evidence type="ECO:0000313" key="4">
    <source>
        <dbReference type="Proteomes" id="UP000019918"/>
    </source>
</evidence>